<evidence type="ECO:0000313" key="2">
    <source>
        <dbReference type="Proteomes" id="UP000256779"/>
    </source>
</evidence>
<organism evidence="1 2">
    <name type="scientific">Marinoscillum furvescens DSM 4134</name>
    <dbReference type="NCBI Taxonomy" id="1122208"/>
    <lineage>
        <taxon>Bacteria</taxon>
        <taxon>Pseudomonadati</taxon>
        <taxon>Bacteroidota</taxon>
        <taxon>Cytophagia</taxon>
        <taxon>Cytophagales</taxon>
        <taxon>Reichenbachiellaceae</taxon>
        <taxon>Marinoscillum</taxon>
    </lineage>
</organism>
<reference evidence="1 2" key="1">
    <citation type="submission" date="2018-07" db="EMBL/GenBank/DDBJ databases">
        <title>Genomic Encyclopedia of Type Strains, Phase IV (KMG-IV): sequencing the most valuable type-strain genomes for metagenomic binning, comparative biology and taxonomic classification.</title>
        <authorList>
            <person name="Goeker M."/>
        </authorList>
    </citation>
    <scope>NUCLEOTIDE SEQUENCE [LARGE SCALE GENOMIC DNA]</scope>
    <source>
        <strain evidence="1 2">DSM 4134</strain>
    </source>
</reference>
<evidence type="ECO:0000313" key="1">
    <source>
        <dbReference type="EMBL" id="RED92980.1"/>
    </source>
</evidence>
<comment type="caution">
    <text evidence="1">The sequence shown here is derived from an EMBL/GenBank/DDBJ whole genome shotgun (WGS) entry which is preliminary data.</text>
</comment>
<dbReference type="AlphaFoldDB" id="A0A3D9KXZ4"/>
<name>A0A3D9KXZ4_MARFU</name>
<protein>
    <submittedName>
        <fullName evidence="1">Uncharacterized protein</fullName>
    </submittedName>
</protein>
<proteinExistence type="predicted"/>
<gene>
    <name evidence="1" type="ORF">C7460_1274</name>
</gene>
<keyword evidence="2" id="KW-1185">Reference proteome</keyword>
<accession>A0A3D9KXZ4</accession>
<sequence>MDSALDFCYFLSRKSREKNAEARPILGAGPSISSPAGFLAREVDGKGLAIAKIASVKRTHLICLKHYEVFHINLLFIHCILQDFNEYSRTN</sequence>
<dbReference type="EMBL" id="QREG01000027">
    <property type="protein sequence ID" value="RED92980.1"/>
    <property type="molecule type" value="Genomic_DNA"/>
</dbReference>
<dbReference type="Proteomes" id="UP000256779">
    <property type="component" value="Unassembled WGS sequence"/>
</dbReference>